<comment type="similarity">
    <text evidence="2 7">Belongs to the group II decarboxylase family.</text>
</comment>
<dbReference type="PANTHER" id="PTHR45677:SF8">
    <property type="entry name" value="CYSTEINE SULFINIC ACID DECARBOXYLASE"/>
    <property type="match status" value="1"/>
</dbReference>
<feature type="modified residue" description="N6-(pyridoxal phosphate)lysine" evidence="6">
    <location>
        <position position="227"/>
    </location>
</feature>
<dbReference type="GO" id="GO:0019752">
    <property type="term" value="P:carboxylic acid metabolic process"/>
    <property type="evidence" value="ECO:0007669"/>
    <property type="project" value="InterPro"/>
</dbReference>
<comment type="caution">
    <text evidence="8">The sequence shown here is derived from an EMBL/GenBank/DDBJ whole genome shotgun (WGS) entry which is preliminary data.</text>
</comment>
<dbReference type="GO" id="GO:0030170">
    <property type="term" value="F:pyridoxal phosphate binding"/>
    <property type="evidence" value="ECO:0007669"/>
    <property type="project" value="InterPro"/>
</dbReference>
<evidence type="ECO:0000313" key="9">
    <source>
        <dbReference type="Proteomes" id="UP000012019"/>
    </source>
</evidence>
<dbReference type="GO" id="GO:0016831">
    <property type="term" value="F:carboxy-lyase activity"/>
    <property type="evidence" value="ECO:0007669"/>
    <property type="project" value="UniProtKB-KW"/>
</dbReference>
<dbReference type="Gene3D" id="3.90.1150.170">
    <property type="match status" value="1"/>
</dbReference>
<dbReference type="Pfam" id="PF00282">
    <property type="entry name" value="Pyridoxal_deC"/>
    <property type="match status" value="1"/>
</dbReference>
<keyword evidence="3" id="KW-0210">Decarboxylase</keyword>
<evidence type="ECO:0000256" key="6">
    <source>
        <dbReference type="PIRSR" id="PIRSR602129-50"/>
    </source>
</evidence>
<accession>M7P349</accession>
<name>M7P349_9GAMM</name>
<evidence type="ECO:0000313" key="8">
    <source>
        <dbReference type="EMBL" id="EMR13932.1"/>
    </source>
</evidence>
<evidence type="ECO:0000256" key="7">
    <source>
        <dbReference type="RuleBase" id="RU000382"/>
    </source>
</evidence>
<evidence type="ECO:0000256" key="1">
    <source>
        <dbReference type="ARBA" id="ARBA00001933"/>
    </source>
</evidence>
<dbReference type="InterPro" id="IPR015424">
    <property type="entry name" value="PyrdxlP-dep_Trfase"/>
</dbReference>
<dbReference type="InterPro" id="IPR002129">
    <property type="entry name" value="PyrdxlP-dep_de-COase"/>
</dbReference>
<comment type="cofactor">
    <cofactor evidence="1 6 7">
        <name>pyridoxal 5'-phosphate</name>
        <dbReference type="ChEBI" id="CHEBI:597326"/>
    </cofactor>
</comment>
<evidence type="ECO:0000256" key="3">
    <source>
        <dbReference type="ARBA" id="ARBA00022793"/>
    </source>
</evidence>
<keyword evidence="5 7" id="KW-0456">Lyase</keyword>
<dbReference type="PATRIC" id="fig|1286106.3.peg.436"/>
<proteinExistence type="inferred from homology"/>
<organism evidence="8 9">
    <name type="scientific">Methylophaga lonarensis MPL</name>
    <dbReference type="NCBI Taxonomy" id="1286106"/>
    <lineage>
        <taxon>Bacteria</taxon>
        <taxon>Pseudomonadati</taxon>
        <taxon>Pseudomonadota</taxon>
        <taxon>Gammaproteobacteria</taxon>
        <taxon>Thiotrichales</taxon>
        <taxon>Piscirickettsiaceae</taxon>
        <taxon>Methylophaga</taxon>
    </lineage>
</organism>
<evidence type="ECO:0000256" key="2">
    <source>
        <dbReference type="ARBA" id="ARBA00009533"/>
    </source>
</evidence>
<dbReference type="SUPFAM" id="SSF53383">
    <property type="entry name" value="PLP-dependent transferases"/>
    <property type="match status" value="1"/>
</dbReference>
<dbReference type="eggNOG" id="COG0076">
    <property type="taxonomic scope" value="Bacteria"/>
</dbReference>
<dbReference type="EMBL" id="APHR01000010">
    <property type="protein sequence ID" value="EMR13932.1"/>
    <property type="molecule type" value="Genomic_DNA"/>
</dbReference>
<gene>
    <name evidence="8" type="ORF">MPL1_02168</name>
</gene>
<keyword evidence="4 6" id="KW-0663">Pyridoxal phosphate</keyword>
<dbReference type="STRING" id="1286106.MPL1_02168"/>
<dbReference type="Gene3D" id="3.40.640.10">
    <property type="entry name" value="Type I PLP-dependent aspartate aminotransferase-like (Major domain)"/>
    <property type="match status" value="1"/>
</dbReference>
<dbReference type="AlphaFoldDB" id="M7P349"/>
<keyword evidence="9" id="KW-1185">Reference proteome</keyword>
<evidence type="ECO:0000256" key="5">
    <source>
        <dbReference type="ARBA" id="ARBA00023239"/>
    </source>
</evidence>
<reference evidence="8 9" key="1">
    <citation type="journal article" date="2013" name="Genome Announc.">
        <title>Draft Genome Sequence of Methylophaga lonarensis MPLT, a Haloalkaliphilic (Non-Methane-Utilizing) Methylotroph.</title>
        <authorList>
            <person name="Shetty S.A."/>
            <person name="Marathe N.P."/>
            <person name="Munot H."/>
            <person name="Antony C.P."/>
            <person name="Dhotre D.P."/>
            <person name="Murrell J.C."/>
            <person name="Shouche Y.S."/>
        </authorList>
    </citation>
    <scope>NUCLEOTIDE SEQUENCE [LARGE SCALE GENOMIC DNA]</scope>
    <source>
        <strain evidence="8 9">MPL</strain>
    </source>
</reference>
<dbReference type="PANTHER" id="PTHR45677">
    <property type="entry name" value="GLUTAMATE DECARBOXYLASE-RELATED"/>
    <property type="match status" value="1"/>
</dbReference>
<dbReference type="GO" id="GO:0005737">
    <property type="term" value="C:cytoplasm"/>
    <property type="evidence" value="ECO:0007669"/>
    <property type="project" value="TreeGrafter"/>
</dbReference>
<protein>
    <submittedName>
        <fullName evidence="8">Pyridoxal-dependent decarboxylase</fullName>
    </submittedName>
</protein>
<dbReference type="InterPro" id="IPR015421">
    <property type="entry name" value="PyrdxlP-dep_Trfase_major"/>
</dbReference>
<sequence length="368" mass="41001">MQQLLAQQLPAALMEKISPLLVEAQQHQQSDWASHMTPTVDNIALLGKLLAGLHHGNLLSAELYPHLMQTREALLADLSLVFEQPHGHFTHGAGYANLEALWWARQQHPERQTVYASSACHYSLHKACELLSLKLELVPVDSQEQMQIERMQQCCEAKPPLAIIANAGTTRAGAIDDINALIELAEHYAAWLHIDAAWGGALAFDEDRKNLLGQIGKADSICIDPHKALQQPRPCGLLFYQHDPGIIDFATDYLHRPPQMRLPGSNGAELFMPLWLSWQYYGQARIAAQIKNRLEQADVFANQLSKLTGWRVLNGKTGIVCFSPDSFQPLPEQSFSEVSINGELMMRTVFSSQHQSAEALLKIVAHGF</sequence>
<dbReference type="Proteomes" id="UP000012019">
    <property type="component" value="Unassembled WGS sequence"/>
</dbReference>
<evidence type="ECO:0000256" key="4">
    <source>
        <dbReference type="ARBA" id="ARBA00022898"/>
    </source>
</evidence>